<dbReference type="Gene3D" id="3.40.50.720">
    <property type="entry name" value="NAD(P)-binding Rossmann-like Domain"/>
    <property type="match status" value="1"/>
</dbReference>
<evidence type="ECO:0000313" key="5">
    <source>
        <dbReference type="Proteomes" id="UP001153618"/>
    </source>
</evidence>
<dbReference type="SUPFAM" id="SSF51735">
    <property type="entry name" value="NAD(P)-binding Rossmann-fold domains"/>
    <property type="match status" value="1"/>
</dbReference>
<reference evidence="4" key="1">
    <citation type="submission" date="2021-07" db="EMBL/GenBank/DDBJ databases">
        <authorList>
            <person name="Branca A.L. A."/>
        </authorList>
    </citation>
    <scope>NUCLEOTIDE SEQUENCE</scope>
</reference>
<keyword evidence="2" id="KW-0521">NADP</keyword>
<dbReference type="InterPro" id="IPR020904">
    <property type="entry name" value="Sc_DH/Rdtase_CS"/>
</dbReference>
<comment type="caution">
    <text evidence="4">The sequence shown here is derived from an EMBL/GenBank/DDBJ whole genome shotgun (WGS) entry which is preliminary data.</text>
</comment>
<name>A0A9W4HFQ6_PENOL</name>
<evidence type="ECO:0000256" key="3">
    <source>
        <dbReference type="ARBA" id="ARBA00023002"/>
    </source>
</evidence>
<dbReference type="GO" id="GO:0050664">
    <property type="term" value="F:oxidoreductase activity, acting on NAD(P)H, oxygen as acceptor"/>
    <property type="evidence" value="ECO:0007669"/>
    <property type="project" value="TreeGrafter"/>
</dbReference>
<comment type="similarity">
    <text evidence="1">Belongs to the short-chain dehydrogenases/reductases (SDR) family.</text>
</comment>
<dbReference type="PANTHER" id="PTHR43008">
    <property type="entry name" value="BENZIL REDUCTASE"/>
    <property type="match status" value="1"/>
</dbReference>
<dbReference type="Proteomes" id="UP001153618">
    <property type="component" value="Unassembled WGS sequence"/>
</dbReference>
<keyword evidence="3" id="KW-0560">Oxidoreductase</keyword>
<sequence length="290" mass="31896">MASSIHPVFRHGATALITGAASGIGQTTAQLCYSRGMNLVLVDNNETSLAQTINQFPATKSIKTTSHVMDVSSIPAWQDLAQQVKDTHPDGIDFLMLNAGAGLKPAEGTSHWEDPNYFEKTFAINTLGYTNGLASFLGSVIAAKDSPRAIVMTGSKQGITNPPSNPAYNASKAAVRSIAEHLSFDMASAAPNVSVHLLIPGWTYTGFQTKFFKEKPDGAWTSQQVVEFMDRKMAENVFYVLCPDNEVTEDLDKRRIRWANDDIVYGRPPLTRWREEWKDTAKQDIANLQL</sequence>
<dbReference type="GO" id="GO:0016616">
    <property type="term" value="F:oxidoreductase activity, acting on the CH-OH group of donors, NAD or NADP as acceptor"/>
    <property type="evidence" value="ECO:0007669"/>
    <property type="project" value="UniProtKB-ARBA"/>
</dbReference>
<accession>A0A9W4HFQ6</accession>
<evidence type="ECO:0008006" key="6">
    <source>
        <dbReference type="Google" id="ProtNLM"/>
    </source>
</evidence>
<dbReference type="CDD" id="cd05233">
    <property type="entry name" value="SDR_c"/>
    <property type="match status" value="1"/>
</dbReference>
<protein>
    <recommendedName>
        <fullName evidence="6">Short chain dehydrogenase/reductase</fullName>
    </recommendedName>
</protein>
<dbReference type="InterPro" id="IPR002347">
    <property type="entry name" value="SDR_fam"/>
</dbReference>
<gene>
    <name evidence="4" type="ORF">POLS_LOCUS1723</name>
</gene>
<evidence type="ECO:0000256" key="2">
    <source>
        <dbReference type="ARBA" id="ARBA00022857"/>
    </source>
</evidence>
<dbReference type="OrthoDB" id="5307821at2759"/>
<dbReference type="AlphaFoldDB" id="A0A9W4HFQ6"/>
<proteinExistence type="inferred from homology"/>
<organism evidence="4 5">
    <name type="scientific">Penicillium olsonii</name>
    <dbReference type="NCBI Taxonomy" id="99116"/>
    <lineage>
        <taxon>Eukaryota</taxon>
        <taxon>Fungi</taxon>
        <taxon>Dikarya</taxon>
        <taxon>Ascomycota</taxon>
        <taxon>Pezizomycotina</taxon>
        <taxon>Eurotiomycetes</taxon>
        <taxon>Eurotiomycetidae</taxon>
        <taxon>Eurotiales</taxon>
        <taxon>Aspergillaceae</taxon>
        <taxon>Penicillium</taxon>
    </lineage>
</organism>
<dbReference type="EMBL" id="CAJVOS010000011">
    <property type="protein sequence ID" value="CAG7996170.1"/>
    <property type="molecule type" value="Genomic_DNA"/>
</dbReference>
<dbReference type="PANTHER" id="PTHR43008:SF7">
    <property type="entry name" value="SHORT CHAIN DEHYDROGENASE_REDUCTASE (AFU_ORTHOLOGUE AFUA_2G00830)"/>
    <property type="match status" value="1"/>
</dbReference>
<dbReference type="Pfam" id="PF00106">
    <property type="entry name" value="adh_short"/>
    <property type="match status" value="1"/>
</dbReference>
<evidence type="ECO:0000313" key="4">
    <source>
        <dbReference type="EMBL" id="CAG7996170.1"/>
    </source>
</evidence>
<dbReference type="InterPro" id="IPR036291">
    <property type="entry name" value="NAD(P)-bd_dom_sf"/>
</dbReference>
<dbReference type="PRINTS" id="PR00081">
    <property type="entry name" value="GDHRDH"/>
</dbReference>
<dbReference type="PROSITE" id="PS00061">
    <property type="entry name" value="ADH_SHORT"/>
    <property type="match status" value="1"/>
</dbReference>
<keyword evidence="5" id="KW-1185">Reference proteome</keyword>
<evidence type="ECO:0000256" key="1">
    <source>
        <dbReference type="ARBA" id="ARBA00006484"/>
    </source>
</evidence>